<organism evidence="1 2">
    <name type="scientific">Pseudomonas syringae pv. syringae</name>
    <dbReference type="NCBI Taxonomy" id="321"/>
    <lineage>
        <taxon>Bacteria</taxon>
        <taxon>Pseudomonadati</taxon>
        <taxon>Pseudomonadota</taxon>
        <taxon>Gammaproteobacteria</taxon>
        <taxon>Pseudomonadales</taxon>
        <taxon>Pseudomonadaceae</taxon>
        <taxon>Pseudomonas</taxon>
        <taxon>Pseudomonas syringae</taxon>
    </lineage>
</organism>
<evidence type="ECO:0000313" key="1">
    <source>
        <dbReference type="EMBL" id="POQ04881.1"/>
    </source>
</evidence>
<accession>A0AAE5VVC3</accession>
<comment type="caution">
    <text evidence="1">The sequence shown here is derived from an EMBL/GenBank/DDBJ whole genome shotgun (WGS) entry which is preliminary data.</text>
</comment>
<dbReference type="Proteomes" id="UP000237295">
    <property type="component" value="Unassembled WGS sequence"/>
</dbReference>
<evidence type="ECO:0000313" key="2">
    <source>
        <dbReference type="Proteomes" id="UP000237295"/>
    </source>
</evidence>
<proteinExistence type="predicted"/>
<dbReference type="EMBL" id="NBAQ01000003">
    <property type="protein sequence ID" value="POQ04881.1"/>
    <property type="molecule type" value="Genomic_DNA"/>
</dbReference>
<protein>
    <submittedName>
        <fullName evidence="1">Uncharacterized protein</fullName>
    </submittedName>
</protein>
<dbReference type="AlphaFoldDB" id="A0AAE5VVC3"/>
<sequence>MDADDRTTEYKPAPSIDIKGRSGIRTLRAKLSCEKKDGSGSRAGDNFISISELKQYAAVYLLANSDGPEGHFTIRKDQSGTDWNYWTDFPLSHTSWKGFYTDDLRYDQLNGLFPAGVSDKLYYDVGVPE</sequence>
<name>A0AAE5VVC3_PSESY</name>
<reference evidence="1 2" key="1">
    <citation type="submission" date="2017-03" db="EMBL/GenBank/DDBJ databases">
        <authorList>
            <person name="Hulin M.T."/>
        </authorList>
    </citation>
    <scope>NUCLEOTIDE SEQUENCE [LARGE SCALE GENOMIC DNA]</scope>
    <source>
        <strain evidence="1 2">5264</strain>
    </source>
</reference>
<gene>
    <name evidence="1" type="ORF">CXB42_06870</name>
</gene>
<dbReference type="RefSeq" id="WP_058444965.1">
    <property type="nucleotide sequence ID" value="NZ_NBAQ01000003.1"/>
</dbReference>